<dbReference type="Pfam" id="PF04766">
    <property type="entry name" value="Baculo_p26"/>
    <property type="match status" value="1"/>
</dbReference>
<evidence type="ECO:0000256" key="2">
    <source>
        <dbReference type="ARBA" id="ARBA00022801"/>
    </source>
</evidence>
<protein>
    <submittedName>
        <fullName evidence="5">DekiORF18</fullName>
    </submittedName>
</protein>
<feature type="site" description="Substrate binding" evidence="4">
    <location>
        <position position="149"/>
    </location>
</feature>
<comment type="caution">
    <text evidence="4">Lacks conserved residue(s) required for the propagation of feature annotation.</text>
</comment>
<dbReference type="GO" id="GO:0004518">
    <property type="term" value="F:nuclease activity"/>
    <property type="evidence" value="ECO:0007669"/>
    <property type="project" value="UniProtKB-UniRule"/>
</dbReference>
<dbReference type="HAMAP" id="MF_04143">
    <property type="entry name" value="Poxins"/>
    <property type="match status" value="1"/>
</dbReference>
<sequence length="251" mass="28773">MAATRGGVEYRTQHVTRTVEIKRVNGVDAFVHVFEPGHEVFEDTLNKYHQFPGVATSIAFKQPSLNSEVSVMLNDGTLHTAPVDTVCFNFHVCNKRFVFGTVPAMRIDKRIRERVYEGSPIFQKEKLISAVTGFHYVDDNEYLMPVTGIREPTLVSGHLTAANGVRVEKWLPNMSIYGSRQLPYDKIKTYILEINQKQQQQQQQHISSYEDVCVIFYNDTEVRITHSINGCEQLHFRLSGVLMQPNVLYYN</sequence>
<feature type="site" description="Substrate binding" evidence="4">
    <location>
        <position position="237"/>
    </location>
</feature>
<gene>
    <name evidence="5" type="primary">p26</name>
</gene>
<dbReference type="EMBL" id="JX193905">
    <property type="protein sequence ID" value="AFS51896.1"/>
    <property type="molecule type" value="Genomic_DNA"/>
</dbReference>
<evidence type="ECO:0000313" key="5">
    <source>
        <dbReference type="EMBL" id="AFS51896.1"/>
    </source>
</evidence>
<reference evidence="5" key="1">
    <citation type="submission" date="2012-06" db="EMBL/GenBank/DDBJ databases">
        <title>Genomic sequencing and analysis of the Dendrolimus kikuchii nucleopolyhedrovirus.</title>
        <authorList>
            <person name="Yang M.M."/>
        </authorList>
    </citation>
    <scope>NUCLEOTIDE SEQUENCE</scope>
    <source>
        <strain evidence="5">YN</strain>
    </source>
</reference>
<dbReference type="GO" id="GO:0061507">
    <property type="term" value="F:2',3'-cyclic GMP-AMP binding"/>
    <property type="evidence" value="ECO:0007669"/>
    <property type="project" value="UniProtKB-UniRule"/>
</dbReference>
<comment type="domain">
    <text evidence="4">The substrate binding site is formed by the N-terminus of a monomer and the C-terminus of the opposite monomer.</text>
</comment>
<dbReference type="GO" id="GO:0016787">
    <property type="term" value="F:hydrolase activity"/>
    <property type="evidence" value="ECO:0007669"/>
    <property type="project" value="UniProtKB-KW"/>
</dbReference>
<evidence type="ECO:0000256" key="4">
    <source>
        <dbReference type="HAMAP-Rule" id="MF_04143"/>
    </source>
</evidence>
<organism evidence="5">
    <name type="scientific">Dendrolimus kikuchii nucleopolyhedrovirus</name>
    <dbReference type="NCBI Taxonomy" id="1219875"/>
    <lineage>
        <taxon>Viruses</taxon>
        <taxon>Viruses incertae sedis</taxon>
        <taxon>Naldaviricetes</taxon>
        <taxon>Lefavirales</taxon>
        <taxon>Baculoviridae</taxon>
        <taxon>Alphabaculovirus</taxon>
    </lineage>
</organism>
<comment type="subunit">
    <text evidence="4">Homodimer.</text>
</comment>
<name>V9LSM2_9ABAC</name>
<accession>V9LSM2</accession>
<feature type="active site" description="Shared with catalytic histidine of dimeric partner" evidence="4">
    <location>
        <position position="184"/>
    </location>
</feature>
<keyword evidence="2 4" id="KW-0378">Hydrolase</keyword>
<evidence type="ECO:0000256" key="3">
    <source>
        <dbReference type="ARBA" id="ARBA00023932"/>
    </source>
</evidence>
<evidence type="ECO:0000256" key="1">
    <source>
        <dbReference type="ARBA" id="ARBA00022722"/>
    </source>
</evidence>
<comment type="catalytic activity">
    <reaction evidence="3">
        <text>2',3'-cGAMP + H2O = Gp(2'-5')Ap(3') + H(+)</text>
        <dbReference type="Rhea" id="RHEA:59472"/>
        <dbReference type="ChEBI" id="CHEBI:15377"/>
        <dbReference type="ChEBI" id="CHEBI:15378"/>
        <dbReference type="ChEBI" id="CHEBI:143093"/>
        <dbReference type="ChEBI" id="CHEBI:143098"/>
    </reaction>
    <physiologicalReaction direction="left-to-right" evidence="3">
        <dbReference type="Rhea" id="RHEA:59473"/>
    </physiologicalReaction>
</comment>
<proteinExistence type="inferred from homology"/>
<comment type="function">
    <text evidence="4">Nuclease that cleaves host 2',3'-cGAMP.</text>
</comment>
<dbReference type="InterPro" id="IPR006853">
    <property type="entry name" value="Poxin_vir"/>
</dbReference>
<feature type="site" description="Substrate binding" evidence="4">
    <location>
        <position position="96"/>
    </location>
</feature>
<feature type="active site" description="Proton acceptor; shared with catalytic histidine of dimeric partner" evidence="4">
    <location>
        <position position="188"/>
    </location>
</feature>
<feature type="active site" description="Proton donor" evidence="4">
    <location>
        <position position="49"/>
    </location>
</feature>
<keyword evidence="1 4" id="KW-0540">Nuclease</keyword>